<dbReference type="EMBL" id="KQ085921">
    <property type="protein sequence ID" value="KLO16021.1"/>
    <property type="molecule type" value="Genomic_DNA"/>
</dbReference>
<sequence>MELDPPSELRLRLAKAIAASKRCNRRNLEASFYGLFNLWLQKLIGDRANLLVVPQYNLWFDPAELVHVVQVPVVGAGAGAAGADADAAPAAVVVVDEDEDEDEDEDDSDDDSEEDETGRLADMSTISTKTLDRLSHEGKDKFPDFVVLKIRAAPLPPTEPRFNMLEGIRISGESCPLIMECKRSPSARSGIENPQQIVLKLSSAQNQLFGYCDHAFKKYSLLPTVCAIATSGMYWTYAMVTQDDTQTAETWAALNWHGEGGEAGVGYFRLQFDPRVQVHDAAANTIRNFLMALPHRLPNLPGVPAQ</sequence>
<evidence type="ECO:0000313" key="2">
    <source>
        <dbReference type="EMBL" id="KLO16021.1"/>
    </source>
</evidence>
<accession>A0A0H2SG48</accession>
<feature type="compositionally biased region" description="Acidic residues" evidence="1">
    <location>
        <begin position="96"/>
        <end position="116"/>
    </location>
</feature>
<protein>
    <submittedName>
        <fullName evidence="2">Uncharacterized protein</fullName>
    </submittedName>
</protein>
<keyword evidence="3" id="KW-1185">Reference proteome</keyword>
<reference evidence="2 3" key="1">
    <citation type="submission" date="2015-04" db="EMBL/GenBank/DDBJ databases">
        <title>Complete genome sequence of Schizopora paradoxa KUC8140, a cosmopolitan wood degrader in East Asia.</title>
        <authorList>
            <consortium name="DOE Joint Genome Institute"/>
            <person name="Min B."/>
            <person name="Park H."/>
            <person name="Jang Y."/>
            <person name="Kim J.-J."/>
            <person name="Kim K.H."/>
            <person name="Pangilinan J."/>
            <person name="Lipzen A."/>
            <person name="Riley R."/>
            <person name="Grigoriev I.V."/>
            <person name="Spatafora J.W."/>
            <person name="Choi I.-G."/>
        </authorList>
    </citation>
    <scope>NUCLEOTIDE SEQUENCE [LARGE SCALE GENOMIC DNA]</scope>
    <source>
        <strain evidence="2 3">KUC8140</strain>
    </source>
</reference>
<dbReference type="InParanoid" id="A0A0H2SG48"/>
<dbReference type="Proteomes" id="UP000053477">
    <property type="component" value="Unassembled WGS sequence"/>
</dbReference>
<dbReference type="AlphaFoldDB" id="A0A0H2SG48"/>
<organism evidence="2 3">
    <name type="scientific">Schizopora paradoxa</name>
    <dbReference type="NCBI Taxonomy" id="27342"/>
    <lineage>
        <taxon>Eukaryota</taxon>
        <taxon>Fungi</taxon>
        <taxon>Dikarya</taxon>
        <taxon>Basidiomycota</taxon>
        <taxon>Agaricomycotina</taxon>
        <taxon>Agaricomycetes</taxon>
        <taxon>Hymenochaetales</taxon>
        <taxon>Schizoporaceae</taxon>
        <taxon>Schizopora</taxon>
    </lineage>
</organism>
<evidence type="ECO:0000313" key="3">
    <source>
        <dbReference type="Proteomes" id="UP000053477"/>
    </source>
</evidence>
<gene>
    <name evidence="2" type="ORF">SCHPADRAFT_901844</name>
</gene>
<evidence type="ECO:0000256" key="1">
    <source>
        <dbReference type="SAM" id="MobiDB-lite"/>
    </source>
</evidence>
<feature type="region of interest" description="Disordered" evidence="1">
    <location>
        <begin position="96"/>
        <end position="123"/>
    </location>
</feature>
<proteinExistence type="predicted"/>
<dbReference type="OrthoDB" id="2610860at2759"/>
<name>A0A0H2SG48_9AGAM</name>